<proteinExistence type="predicted"/>
<dbReference type="Gene3D" id="3.30.565.10">
    <property type="entry name" value="Histidine kinase-like ATPase, C-terminal domain"/>
    <property type="match status" value="1"/>
</dbReference>
<dbReference type="Gene3D" id="1.20.5.1930">
    <property type="match status" value="1"/>
</dbReference>
<dbReference type="PROSITE" id="PS50109">
    <property type="entry name" value="HIS_KIN"/>
    <property type="match status" value="1"/>
</dbReference>
<dbReference type="EC" id="2.7.13.3" evidence="2"/>
<keyword evidence="3" id="KW-0597">Phosphoprotein</keyword>
<evidence type="ECO:0000259" key="9">
    <source>
        <dbReference type="PROSITE" id="PS50109"/>
    </source>
</evidence>
<dbReference type="GO" id="GO:0016020">
    <property type="term" value="C:membrane"/>
    <property type="evidence" value="ECO:0007669"/>
    <property type="project" value="InterPro"/>
</dbReference>
<dbReference type="InterPro" id="IPR005467">
    <property type="entry name" value="His_kinase_dom"/>
</dbReference>
<dbReference type="InterPro" id="IPR036890">
    <property type="entry name" value="HATPase_C_sf"/>
</dbReference>
<accession>A0A1V5SLF7</accession>
<evidence type="ECO:0000256" key="8">
    <source>
        <dbReference type="ARBA" id="ARBA00023012"/>
    </source>
</evidence>
<gene>
    <name evidence="10" type="primary">degS</name>
    <name evidence="10" type="ORF">BWY41_01661</name>
</gene>
<dbReference type="InterPro" id="IPR003018">
    <property type="entry name" value="GAF"/>
</dbReference>
<dbReference type="SUPFAM" id="SSF55781">
    <property type="entry name" value="GAF domain-like"/>
    <property type="match status" value="1"/>
</dbReference>
<evidence type="ECO:0000256" key="4">
    <source>
        <dbReference type="ARBA" id="ARBA00022679"/>
    </source>
</evidence>
<evidence type="ECO:0000256" key="7">
    <source>
        <dbReference type="ARBA" id="ARBA00022840"/>
    </source>
</evidence>
<dbReference type="Pfam" id="PF13185">
    <property type="entry name" value="GAF_2"/>
    <property type="match status" value="1"/>
</dbReference>
<dbReference type="AlphaFoldDB" id="A0A1V5SLF7"/>
<keyword evidence="8" id="KW-0902">Two-component regulatory system</keyword>
<dbReference type="GO" id="GO:0000155">
    <property type="term" value="F:phosphorelay sensor kinase activity"/>
    <property type="evidence" value="ECO:0007669"/>
    <property type="project" value="InterPro"/>
</dbReference>
<dbReference type="InterPro" id="IPR011712">
    <property type="entry name" value="Sig_transdc_His_kin_sub3_dim/P"/>
</dbReference>
<dbReference type="PANTHER" id="PTHR24421:SF10">
    <property type="entry name" value="NITRATE_NITRITE SENSOR PROTEIN NARQ"/>
    <property type="match status" value="1"/>
</dbReference>
<dbReference type="PANTHER" id="PTHR24421">
    <property type="entry name" value="NITRATE/NITRITE SENSOR PROTEIN NARX-RELATED"/>
    <property type="match status" value="1"/>
</dbReference>
<evidence type="ECO:0000313" key="10">
    <source>
        <dbReference type="EMBL" id="OQA55406.1"/>
    </source>
</evidence>
<dbReference type="InterPro" id="IPR050482">
    <property type="entry name" value="Sensor_HK_TwoCompSys"/>
</dbReference>
<dbReference type="Pfam" id="PF02518">
    <property type="entry name" value="HATPase_c"/>
    <property type="match status" value="1"/>
</dbReference>
<dbReference type="GO" id="GO:0046983">
    <property type="term" value="F:protein dimerization activity"/>
    <property type="evidence" value="ECO:0007669"/>
    <property type="project" value="InterPro"/>
</dbReference>
<dbReference type="Gene3D" id="3.30.450.40">
    <property type="match status" value="1"/>
</dbReference>
<reference evidence="10" key="1">
    <citation type="submission" date="2017-02" db="EMBL/GenBank/DDBJ databases">
        <title>Delving into the versatile metabolic prowess of the omnipresent phylum Bacteroidetes.</title>
        <authorList>
            <person name="Nobu M.K."/>
            <person name="Mei R."/>
            <person name="Narihiro T."/>
            <person name="Kuroda K."/>
            <person name="Liu W.-T."/>
        </authorList>
    </citation>
    <scope>NUCLEOTIDE SEQUENCE</scope>
    <source>
        <strain evidence="10">ADurb.Bin276</strain>
    </source>
</reference>
<keyword evidence="4 10" id="KW-0808">Transferase</keyword>
<feature type="domain" description="Histidine kinase" evidence="9">
    <location>
        <begin position="310"/>
        <end position="507"/>
    </location>
</feature>
<evidence type="ECO:0000256" key="1">
    <source>
        <dbReference type="ARBA" id="ARBA00000085"/>
    </source>
</evidence>
<dbReference type="CDD" id="cd16917">
    <property type="entry name" value="HATPase_UhpB-NarQ-NarX-like"/>
    <property type="match status" value="1"/>
</dbReference>
<dbReference type="Pfam" id="PF07730">
    <property type="entry name" value="HisKA_3"/>
    <property type="match status" value="1"/>
</dbReference>
<evidence type="ECO:0000256" key="5">
    <source>
        <dbReference type="ARBA" id="ARBA00022741"/>
    </source>
</evidence>
<dbReference type="SMART" id="SM00387">
    <property type="entry name" value="HATPase_c"/>
    <property type="match status" value="1"/>
</dbReference>
<dbReference type="GO" id="GO:0005524">
    <property type="term" value="F:ATP binding"/>
    <property type="evidence" value="ECO:0007669"/>
    <property type="project" value="UniProtKB-KW"/>
</dbReference>
<dbReference type="EMBL" id="MWBQ01000160">
    <property type="protein sequence ID" value="OQA55406.1"/>
    <property type="molecule type" value="Genomic_DNA"/>
</dbReference>
<comment type="caution">
    <text evidence="10">The sequence shown here is derived from an EMBL/GenBank/DDBJ whole genome shotgun (WGS) entry which is preliminary data.</text>
</comment>
<dbReference type="InterPro" id="IPR029016">
    <property type="entry name" value="GAF-like_dom_sf"/>
</dbReference>
<comment type="catalytic activity">
    <reaction evidence="1">
        <text>ATP + protein L-histidine = ADP + protein N-phospho-L-histidine.</text>
        <dbReference type="EC" id="2.7.13.3"/>
    </reaction>
</comment>
<keyword evidence="7" id="KW-0067">ATP-binding</keyword>
<name>A0A1V5SLF7_9BACT</name>
<organism evidence="10">
    <name type="scientific">Candidatus Atribacter allofermentans</name>
    <dbReference type="NCBI Taxonomy" id="1852833"/>
    <lineage>
        <taxon>Bacteria</taxon>
        <taxon>Pseudomonadati</taxon>
        <taxon>Atribacterota</taxon>
        <taxon>Atribacteria</taxon>
        <taxon>Atribacterales</taxon>
        <taxon>Atribacteraceae</taxon>
        <taxon>Atribacter</taxon>
    </lineage>
</organism>
<evidence type="ECO:0000256" key="2">
    <source>
        <dbReference type="ARBA" id="ARBA00012438"/>
    </source>
</evidence>
<protein>
    <recommendedName>
        <fullName evidence="2">histidine kinase</fullName>
        <ecNumber evidence="2">2.7.13.3</ecNumber>
    </recommendedName>
</protein>
<dbReference type="SMART" id="SM00065">
    <property type="entry name" value="GAF"/>
    <property type="match status" value="1"/>
</dbReference>
<keyword evidence="6 10" id="KW-0418">Kinase</keyword>
<dbReference type="SUPFAM" id="SSF55874">
    <property type="entry name" value="ATPase domain of HSP90 chaperone/DNA topoisomerase II/histidine kinase"/>
    <property type="match status" value="1"/>
</dbReference>
<evidence type="ECO:0000256" key="3">
    <source>
        <dbReference type="ARBA" id="ARBA00022553"/>
    </source>
</evidence>
<dbReference type="InterPro" id="IPR003594">
    <property type="entry name" value="HATPase_dom"/>
</dbReference>
<dbReference type="Proteomes" id="UP000485569">
    <property type="component" value="Unassembled WGS sequence"/>
</dbReference>
<sequence length="519" mass="59736">MNSIEHLFSTNEIKTLENIVDTAIKVSNAQTGSLLLARDDGSLFIAAGRDLLDKYIGSRVELDKKTVSGYVFKTGEPFIIDDKNISQFSRRKERKSYSISLPIKKTTNRVVGILNLNRTDKSFEKKSIPQLEAFATNIAILLEENNLRQDRERIIIVLSEIIELFSSLCCNDNFNAVFEKIYYAVKILTGVKRASVFKLSKKRPYLVFAKEWPRKMNWKKFDNTRQQVQNLIDQKKVTLISDKAKTQLLFIPLISDNHPPFLFVGIIEKDIDIIDYLVLSIIENMGNSTLENITLFKNSKKLTQEKERNRFARELHDGLAQILASTQIYLHFLENTIPKESQNEMEILNKIKSLNTLGIEESRFILSELKGKPITTTQFKEKIDEITSLFIIPGNKIHINYRVEMKEIPYRIYKMILKILQEALSNIQKHAQANKINIHITNSKRQMILSVEDNGVGFDPQIIDEKGSEHFGLQNLRERIRILKGKLKIDSKPGSGTKIMVKIPYEENDSSLAWEGQKE</sequence>
<keyword evidence="5" id="KW-0547">Nucleotide-binding</keyword>
<evidence type="ECO:0000256" key="6">
    <source>
        <dbReference type="ARBA" id="ARBA00022777"/>
    </source>
</evidence>